<evidence type="ECO:0008006" key="3">
    <source>
        <dbReference type="Google" id="ProtNLM"/>
    </source>
</evidence>
<dbReference type="EMBL" id="JACTNZ010000005">
    <property type="protein sequence ID" value="KAG5549054.1"/>
    <property type="molecule type" value="Genomic_DNA"/>
</dbReference>
<protein>
    <recommendedName>
        <fullName evidence="3">SAM-dependent MTase RsmB/NOP-type domain-containing protein</fullName>
    </recommendedName>
</protein>
<evidence type="ECO:0000313" key="1">
    <source>
        <dbReference type="EMBL" id="KAG5549054.1"/>
    </source>
</evidence>
<evidence type="ECO:0000313" key="2">
    <source>
        <dbReference type="Proteomes" id="UP000823749"/>
    </source>
</evidence>
<organism evidence="1 2">
    <name type="scientific">Rhododendron griersonianum</name>
    <dbReference type="NCBI Taxonomy" id="479676"/>
    <lineage>
        <taxon>Eukaryota</taxon>
        <taxon>Viridiplantae</taxon>
        <taxon>Streptophyta</taxon>
        <taxon>Embryophyta</taxon>
        <taxon>Tracheophyta</taxon>
        <taxon>Spermatophyta</taxon>
        <taxon>Magnoliopsida</taxon>
        <taxon>eudicotyledons</taxon>
        <taxon>Gunneridae</taxon>
        <taxon>Pentapetalae</taxon>
        <taxon>asterids</taxon>
        <taxon>Ericales</taxon>
        <taxon>Ericaceae</taxon>
        <taxon>Ericoideae</taxon>
        <taxon>Rhodoreae</taxon>
        <taxon>Rhododendron</taxon>
    </lineage>
</organism>
<reference evidence="1" key="1">
    <citation type="submission" date="2020-08" db="EMBL/GenBank/DDBJ databases">
        <title>Plant Genome Project.</title>
        <authorList>
            <person name="Zhang R.-G."/>
        </authorList>
    </citation>
    <scope>NUCLEOTIDE SEQUENCE</scope>
    <source>
        <strain evidence="1">WSP0</strain>
        <tissue evidence="1">Leaf</tissue>
    </source>
</reference>
<dbReference type="Proteomes" id="UP000823749">
    <property type="component" value="Chromosome 5"/>
</dbReference>
<sequence length="79" mass="8543">MGQETEGIVDHWSWKPSSTVSAAIMIKGLHVRAILLDPSCSGSGTSAVRLDHLLPSHGAGALYPQYFLEVLILIMHAFL</sequence>
<keyword evidence="2" id="KW-1185">Reference proteome</keyword>
<accession>A0AAV6K9L1</accession>
<name>A0AAV6K9L1_9ERIC</name>
<dbReference type="AlphaFoldDB" id="A0AAV6K9L1"/>
<gene>
    <name evidence="1" type="ORF">RHGRI_014427</name>
</gene>
<proteinExistence type="predicted"/>
<comment type="caution">
    <text evidence="1">The sequence shown here is derived from an EMBL/GenBank/DDBJ whole genome shotgun (WGS) entry which is preliminary data.</text>
</comment>